<dbReference type="GO" id="GO:0005524">
    <property type="term" value="F:ATP binding"/>
    <property type="evidence" value="ECO:0007669"/>
    <property type="project" value="UniProtKB-KW"/>
</dbReference>
<evidence type="ECO:0000256" key="5">
    <source>
        <dbReference type="ARBA" id="ARBA00022741"/>
    </source>
</evidence>
<comment type="similarity">
    <text evidence="1">Belongs to the FMO family.</text>
</comment>
<dbReference type="InterPro" id="IPR000960">
    <property type="entry name" value="Flavin_mOase"/>
</dbReference>
<dbReference type="PRINTS" id="PR00370">
    <property type="entry name" value="FMOXYGENASE"/>
</dbReference>
<keyword evidence="4" id="KW-0808">Transferase</keyword>
<evidence type="ECO:0000256" key="9">
    <source>
        <dbReference type="ARBA" id="ARBA00022857"/>
    </source>
</evidence>
<organism evidence="13 14">
    <name type="scientific">Pleurotus eryngii</name>
    <name type="common">Boletus of the steppes</name>
    <dbReference type="NCBI Taxonomy" id="5323"/>
    <lineage>
        <taxon>Eukaryota</taxon>
        <taxon>Fungi</taxon>
        <taxon>Dikarya</taxon>
        <taxon>Basidiomycota</taxon>
        <taxon>Agaricomycotina</taxon>
        <taxon>Agaricomycetes</taxon>
        <taxon>Agaricomycetidae</taxon>
        <taxon>Agaricales</taxon>
        <taxon>Pleurotineae</taxon>
        <taxon>Pleurotaceae</taxon>
        <taxon>Pleurotus</taxon>
    </lineage>
</organism>
<keyword evidence="7" id="KW-0274">FAD</keyword>
<name>A0A9P6DC24_PLEER</name>
<dbReference type="Pfam" id="PF00179">
    <property type="entry name" value="UQ_con"/>
    <property type="match status" value="1"/>
</dbReference>
<dbReference type="Pfam" id="PF00743">
    <property type="entry name" value="FMO-like"/>
    <property type="match status" value="2"/>
</dbReference>
<keyword evidence="14" id="KW-1185">Reference proteome</keyword>
<keyword evidence="10" id="KW-0560">Oxidoreductase</keyword>
<dbReference type="SMART" id="SM00212">
    <property type="entry name" value="UBCc"/>
    <property type="match status" value="1"/>
</dbReference>
<dbReference type="FunFam" id="3.10.110.10:FF:000020">
    <property type="entry name" value="Ubiquitin-conjugating enzyme E2 N"/>
    <property type="match status" value="1"/>
</dbReference>
<dbReference type="Gene3D" id="3.10.110.10">
    <property type="entry name" value="Ubiquitin Conjugating Enzyme"/>
    <property type="match status" value="1"/>
</dbReference>
<dbReference type="AlphaFoldDB" id="A0A9P6DC24"/>
<dbReference type="InterPro" id="IPR050346">
    <property type="entry name" value="FMO-like"/>
</dbReference>
<reference evidence="13" key="1">
    <citation type="submission" date="2020-11" db="EMBL/GenBank/DDBJ databases">
        <authorList>
            <consortium name="DOE Joint Genome Institute"/>
            <person name="Ahrendt S."/>
            <person name="Riley R."/>
            <person name="Andreopoulos W."/>
            <person name="Labutti K."/>
            <person name="Pangilinan J."/>
            <person name="Ruiz-Duenas F.J."/>
            <person name="Barrasa J.M."/>
            <person name="Sanchez-Garcia M."/>
            <person name="Camarero S."/>
            <person name="Miyauchi S."/>
            <person name="Serrano A."/>
            <person name="Linde D."/>
            <person name="Babiker R."/>
            <person name="Drula E."/>
            <person name="Ayuso-Fernandez I."/>
            <person name="Pacheco R."/>
            <person name="Padilla G."/>
            <person name="Ferreira P."/>
            <person name="Barriuso J."/>
            <person name="Kellner H."/>
            <person name="Castanera R."/>
            <person name="Alfaro M."/>
            <person name="Ramirez L."/>
            <person name="Pisabarro A.G."/>
            <person name="Kuo A."/>
            <person name="Tritt A."/>
            <person name="Lipzen A."/>
            <person name="He G."/>
            <person name="Yan M."/>
            <person name="Ng V."/>
            <person name="Cullen D."/>
            <person name="Martin F."/>
            <person name="Rosso M.-N."/>
            <person name="Henrissat B."/>
            <person name="Hibbett D."/>
            <person name="Martinez A.T."/>
            <person name="Grigoriev I.V."/>
        </authorList>
    </citation>
    <scope>NUCLEOTIDE SEQUENCE</scope>
    <source>
        <strain evidence="13">ATCC 90797</strain>
    </source>
</reference>
<dbReference type="CDD" id="cd23813">
    <property type="entry name" value="UBCc_UBE2N"/>
    <property type="match status" value="1"/>
</dbReference>
<evidence type="ECO:0000256" key="3">
    <source>
        <dbReference type="ARBA" id="ARBA00022630"/>
    </source>
</evidence>
<dbReference type="GO" id="GO:0050661">
    <property type="term" value="F:NADP binding"/>
    <property type="evidence" value="ECO:0007669"/>
    <property type="project" value="InterPro"/>
</dbReference>
<keyword evidence="8" id="KW-0067">ATP-binding</keyword>
<dbReference type="PANTHER" id="PTHR23023">
    <property type="entry name" value="DIMETHYLANILINE MONOOXYGENASE"/>
    <property type="match status" value="1"/>
</dbReference>
<evidence type="ECO:0000256" key="4">
    <source>
        <dbReference type="ARBA" id="ARBA00022679"/>
    </source>
</evidence>
<evidence type="ECO:0000256" key="10">
    <source>
        <dbReference type="ARBA" id="ARBA00023002"/>
    </source>
</evidence>
<evidence type="ECO:0000256" key="11">
    <source>
        <dbReference type="PROSITE-ProRule" id="PRU10133"/>
    </source>
</evidence>
<dbReference type="GO" id="GO:0004499">
    <property type="term" value="F:N,N-dimethylaniline monooxygenase activity"/>
    <property type="evidence" value="ECO:0007669"/>
    <property type="project" value="InterPro"/>
</dbReference>
<dbReference type="InterPro" id="IPR000608">
    <property type="entry name" value="UBC"/>
</dbReference>
<evidence type="ECO:0000256" key="2">
    <source>
        <dbReference type="ARBA" id="ARBA00012486"/>
    </source>
</evidence>
<evidence type="ECO:0000256" key="6">
    <source>
        <dbReference type="ARBA" id="ARBA00022786"/>
    </source>
</evidence>
<dbReference type="Proteomes" id="UP000807025">
    <property type="component" value="Unassembled WGS sequence"/>
</dbReference>
<evidence type="ECO:0000256" key="8">
    <source>
        <dbReference type="ARBA" id="ARBA00022840"/>
    </source>
</evidence>
<dbReference type="EMBL" id="MU154533">
    <property type="protein sequence ID" value="KAF9499252.1"/>
    <property type="molecule type" value="Genomic_DNA"/>
</dbReference>
<dbReference type="PROSITE" id="PS50127">
    <property type="entry name" value="UBC_2"/>
    <property type="match status" value="1"/>
</dbReference>
<dbReference type="InterPro" id="IPR016135">
    <property type="entry name" value="UBQ-conjugating_enzyme/RWD"/>
</dbReference>
<dbReference type="InterPro" id="IPR023313">
    <property type="entry name" value="UBQ-conjugating_AS"/>
</dbReference>
<dbReference type="SUPFAM" id="SSF51905">
    <property type="entry name" value="FAD/NAD(P)-binding domain"/>
    <property type="match status" value="1"/>
</dbReference>
<sequence length="635" mass="71072">MALPKRIIKETERLVADPAPGITAAPHEDNLRYFDVTIQGPDGSPFSSGVFHLELFLPEEYPMAPPKVRFLTKIYHPNIDKLGRICLDILKDKWSPALQIRTVLLSIQALLSAPNPDDPLATDVAKHYKEDEKDAQRVSREWTEKYASVKRICVIGAGAGGLSALKAIVEAPQHKAGEWRVTAFEARNEVGGIWLPAPPTDDPPLTPLYDSLTTNLPHPVMAFTCFPFPPSTAMYPSASVVEKYLTSYAEHFGLMEHIQLNTAVTNVARNPTNTGWTVTLSTGDDSNYDLVIVANGHYRVPRYPNTPGLDLWLNAHKAKHSAWYRHPLDLGAKVLVVGDGPSARDISAEMSTSSTTKTLVRSVPNSPNTEIANIKTRGRITSYCADLSKVIFEDGSTEEGIDFVILATGYELSFPFLSPEILKPGLAPPIPPLPRDTYNSTYNVFPLAKHIFPLQSRYPPSSLAFMCLLMRVVPFPLMEAQARVIVHAFVNPDAINDTEEAVDIITHYEDLRHEIGDIDADAMSEKISKMWHVCRGDKQFSYRDELHRFAERDGLGMVVVPDWIKEAYERKEVLRELWVDLVSKGEADDWVRGVGEKGEHEWVDVLRRMIQYAENREKRLAGKEENYIVGDIAKL</sequence>
<keyword evidence="9" id="KW-0521">NADP</keyword>
<evidence type="ECO:0000256" key="1">
    <source>
        <dbReference type="ARBA" id="ARBA00009183"/>
    </source>
</evidence>
<dbReference type="Gene3D" id="3.50.50.60">
    <property type="entry name" value="FAD/NAD(P)-binding domain"/>
    <property type="match status" value="2"/>
</dbReference>
<feature type="active site" description="Glycyl thioester intermediate" evidence="11">
    <location>
        <position position="86"/>
    </location>
</feature>
<protein>
    <recommendedName>
        <fullName evidence="2">E2 ubiquitin-conjugating enzyme</fullName>
        <ecNumber evidence="2">2.3.2.23</ecNumber>
    </recommendedName>
</protein>
<proteinExistence type="inferred from homology"/>
<dbReference type="PROSITE" id="PS00183">
    <property type="entry name" value="UBC_1"/>
    <property type="match status" value="1"/>
</dbReference>
<dbReference type="GO" id="GO:0050660">
    <property type="term" value="F:flavin adenine dinucleotide binding"/>
    <property type="evidence" value="ECO:0007669"/>
    <property type="project" value="InterPro"/>
</dbReference>
<keyword evidence="6" id="KW-0833">Ubl conjugation pathway</keyword>
<comment type="caution">
    <text evidence="13">The sequence shown here is derived from an EMBL/GenBank/DDBJ whole genome shotgun (WGS) entry which is preliminary data.</text>
</comment>
<feature type="domain" description="UBC core" evidence="12">
    <location>
        <begin position="2"/>
        <end position="148"/>
    </location>
</feature>
<evidence type="ECO:0000313" key="13">
    <source>
        <dbReference type="EMBL" id="KAF9499252.1"/>
    </source>
</evidence>
<dbReference type="EC" id="2.3.2.23" evidence="2"/>
<keyword evidence="5" id="KW-0547">Nucleotide-binding</keyword>
<dbReference type="InterPro" id="IPR020946">
    <property type="entry name" value="Flavin_mOase-like"/>
</dbReference>
<keyword evidence="3" id="KW-0285">Flavoprotein</keyword>
<dbReference type="SUPFAM" id="SSF54495">
    <property type="entry name" value="UBC-like"/>
    <property type="match status" value="1"/>
</dbReference>
<accession>A0A9P6DC24</accession>
<gene>
    <name evidence="13" type="ORF">BDN71DRAFT_1503291</name>
</gene>
<dbReference type="GO" id="GO:0061631">
    <property type="term" value="F:ubiquitin conjugating enzyme activity"/>
    <property type="evidence" value="ECO:0007669"/>
    <property type="project" value="UniProtKB-EC"/>
</dbReference>
<evidence type="ECO:0000256" key="7">
    <source>
        <dbReference type="ARBA" id="ARBA00022827"/>
    </source>
</evidence>
<dbReference type="InterPro" id="IPR036188">
    <property type="entry name" value="FAD/NAD-bd_sf"/>
</dbReference>
<evidence type="ECO:0000259" key="12">
    <source>
        <dbReference type="PROSITE" id="PS50127"/>
    </source>
</evidence>
<evidence type="ECO:0000313" key="14">
    <source>
        <dbReference type="Proteomes" id="UP000807025"/>
    </source>
</evidence>
<dbReference type="OrthoDB" id="66881at2759"/>